<protein>
    <recommendedName>
        <fullName evidence="3">HK97 gp10 family phage protein</fullName>
    </recommendedName>
</protein>
<evidence type="ECO:0000313" key="2">
    <source>
        <dbReference type="Proteomes" id="UP000292408"/>
    </source>
</evidence>
<dbReference type="InterPro" id="IPR010064">
    <property type="entry name" value="HK97-gp10_tail"/>
</dbReference>
<name>A0A4V2FMX7_9MICO</name>
<dbReference type="OrthoDB" id="5073834at2"/>
<keyword evidence="2" id="KW-1185">Reference proteome</keyword>
<organism evidence="1 2">
    <name type="scientific">Microcella alkaliphila</name>
    <dbReference type="NCBI Taxonomy" id="279828"/>
    <lineage>
        <taxon>Bacteria</taxon>
        <taxon>Bacillati</taxon>
        <taxon>Actinomycetota</taxon>
        <taxon>Actinomycetes</taxon>
        <taxon>Micrococcales</taxon>
        <taxon>Microbacteriaceae</taxon>
        <taxon>Microcella</taxon>
    </lineage>
</organism>
<accession>A0A4V2FMX7</accession>
<dbReference type="Proteomes" id="UP000292408">
    <property type="component" value="Unassembled WGS sequence"/>
</dbReference>
<reference evidence="1 2" key="1">
    <citation type="journal article" date="2015" name="Stand. Genomic Sci.">
        <title>Genomic Encyclopedia of Bacterial and Archaeal Type Strains, Phase III: the genomes of soil and plant-associated and newly described type strains.</title>
        <authorList>
            <person name="Whitman W.B."/>
            <person name="Woyke T."/>
            <person name="Klenk H.P."/>
            <person name="Zhou Y."/>
            <person name="Lilburn T.G."/>
            <person name="Beck B.J."/>
            <person name="De Vos P."/>
            <person name="Vandamme P."/>
            <person name="Eisen J.A."/>
            <person name="Garrity G."/>
            <person name="Hugenholtz P."/>
            <person name="Kyrpides N.C."/>
        </authorList>
    </citation>
    <scope>NUCLEOTIDE SEQUENCE [LARGE SCALE GENOMIC DNA]</scope>
    <source>
        <strain evidence="1 2">AC4r</strain>
    </source>
</reference>
<dbReference type="EMBL" id="SGXT01000016">
    <property type="protein sequence ID" value="RZT59319.1"/>
    <property type="molecule type" value="Genomic_DNA"/>
</dbReference>
<dbReference type="RefSeq" id="WP_130283347.1">
    <property type="nucleotide sequence ID" value="NZ_SGXT01000016.1"/>
</dbReference>
<proteinExistence type="predicted"/>
<dbReference type="AlphaFoldDB" id="A0A4V2FMX7"/>
<comment type="caution">
    <text evidence="1">The sequence shown here is derived from an EMBL/GenBank/DDBJ whole genome shotgun (WGS) entry which is preliminary data.</text>
</comment>
<dbReference type="Pfam" id="PF04883">
    <property type="entry name" value="HK97-gp10_like"/>
    <property type="match status" value="1"/>
</dbReference>
<gene>
    <name evidence="1" type="ORF">EV140_1924</name>
</gene>
<sequence>MARSGQTKVEFNPGYFETVLRQSKVEQLTDDAAKRALSAARANAPVDTGAYQRGLRLEHRNSRFRRTSRVVGTDPKTLLIESKTGTLARALKAAKR</sequence>
<evidence type="ECO:0000313" key="1">
    <source>
        <dbReference type="EMBL" id="RZT59319.1"/>
    </source>
</evidence>
<evidence type="ECO:0008006" key="3">
    <source>
        <dbReference type="Google" id="ProtNLM"/>
    </source>
</evidence>